<dbReference type="InterPro" id="IPR038973">
    <property type="entry name" value="MutL/Mlh/Pms-like"/>
</dbReference>
<comment type="similarity">
    <text evidence="1">Belongs to the DNA mismatch repair MutL/HexB family.</text>
</comment>
<name>A0A0P1ASU0_PLAHL</name>
<dbReference type="GeneID" id="36395758"/>
<dbReference type="InterPro" id="IPR042120">
    <property type="entry name" value="MutL_C_dimsub"/>
</dbReference>
<evidence type="ECO:0000313" key="4">
    <source>
        <dbReference type="Proteomes" id="UP000054928"/>
    </source>
</evidence>
<organism evidence="3 4">
    <name type="scientific">Plasmopara halstedii</name>
    <name type="common">Downy mildew of sunflower</name>
    <dbReference type="NCBI Taxonomy" id="4781"/>
    <lineage>
        <taxon>Eukaryota</taxon>
        <taxon>Sar</taxon>
        <taxon>Stramenopiles</taxon>
        <taxon>Oomycota</taxon>
        <taxon>Peronosporomycetes</taxon>
        <taxon>Peronosporales</taxon>
        <taxon>Peronosporaceae</taxon>
        <taxon>Plasmopara</taxon>
    </lineage>
</organism>
<dbReference type="GO" id="GO:0005524">
    <property type="term" value="F:ATP binding"/>
    <property type="evidence" value="ECO:0007669"/>
    <property type="project" value="InterPro"/>
</dbReference>
<dbReference type="Gene3D" id="3.30.1540.20">
    <property type="entry name" value="MutL, C-terminal domain, dimerisation subdomain"/>
    <property type="match status" value="2"/>
</dbReference>
<protein>
    <recommendedName>
        <fullName evidence="2">MutL C-terminal dimerisation domain-containing protein</fullName>
    </recommendedName>
</protein>
<keyword evidence="4" id="KW-1185">Reference proteome</keyword>
<sequence length="889" mass="100874">MALNVLNDETCDLINASYAIPNLETAVMEVIYNSIDAQAKKITVIVDVETASFTVVDDGDGIQPDDLLTYIGESYASSRVTQLSPTRHVKRPPKYYGCRGAFLRELTALGAEVEVESRVKTHWTSYRKIFKEGNVVLKARSEQQCEAPGTKVVVSNLFWKLPVRQKDLNNNEKHRARVIQNINTFCVNMSMIWPSLSFYSRNKDNDVRPVTIPAVNSCRVRFMKYFGQFLGNELQYVDFTSKIAPYSIRGYIAFIPGELGVLGQGIKQAKSYYQFAYIENKPVVECHRLCSRVITEAALQIVSSIPIFVLKIAALIGSYDIFRIGQNKDILFKSPEQFHQFLYEFVGTFAATDFNRTPDQKCTSTIEEEICSEKYHGAVDWVEKQAVPNHFYHPKGSLSAPQKLSSKMSRPQKMIFWVDEVDSGYSSENEQWTSEFAQRPSAKQCCMDDSSVKPTSRCHNYSERSNNGMVETAEKQHGTTGKEGSLDFEATGFEPSDFAIHCQALDRTEFGNPEHLLEDIFFSYRPCSSLLPHAPAENKISGRPWLSSKPDAFDCADVFLDLCQDYSSNIVKDSDEDKSADFYKKNWLLVSDENQICQRPTSRPTAEISDLPSSNYKSKYFDIERSTNDNVRRWDKSKMASFDRFASALRIENTGVSSGDQSIKISKSVLENMQVIRQIDRKFILVQVDTQRGKLVLCIDQHAADERVRLETLEKEMFGQDGTLRRVETGDHKPPIALRMNHIEYETLCHHARLIRSWGFEFNSVALKPKPCFQVREKPETSGTVCVLLYRTPKVDGRLTEGGDFRDYIQLLSNASEAYQFSRIRPPVITRLLHSRACRSAIMFGDHLSLGQCKELIEDLKTCQLPFQCAHGRPSIVPLADIHDGVSSC</sequence>
<proteinExistence type="inferred from homology"/>
<dbReference type="Proteomes" id="UP000054928">
    <property type="component" value="Unassembled WGS sequence"/>
</dbReference>
<reference evidence="4" key="1">
    <citation type="submission" date="2014-09" db="EMBL/GenBank/DDBJ databases">
        <authorList>
            <person name="Sharma Rahul"/>
            <person name="Thines Marco"/>
        </authorList>
    </citation>
    <scope>NUCLEOTIDE SEQUENCE [LARGE SCALE GENOMIC DNA]</scope>
</reference>
<dbReference type="InterPro" id="IPR037198">
    <property type="entry name" value="MutL_C_sf"/>
</dbReference>
<dbReference type="AlphaFoldDB" id="A0A0P1ASU0"/>
<dbReference type="GO" id="GO:0140664">
    <property type="term" value="F:ATP-dependent DNA damage sensor activity"/>
    <property type="evidence" value="ECO:0007669"/>
    <property type="project" value="InterPro"/>
</dbReference>
<evidence type="ECO:0000256" key="1">
    <source>
        <dbReference type="ARBA" id="ARBA00006082"/>
    </source>
</evidence>
<feature type="domain" description="MutL C-terminal dimerisation" evidence="2">
    <location>
        <begin position="675"/>
        <end position="848"/>
    </location>
</feature>
<dbReference type="SMART" id="SM00853">
    <property type="entry name" value="MutL_C"/>
    <property type="match status" value="1"/>
</dbReference>
<dbReference type="SUPFAM" id="SSF118116">
    <property type="entry name" value="DNA mismatch repair protein MutL"/>
    <property type="match status" value="1"/>
</dbReference>
<dbReference type="OMA" id="LVLCIDQ"/>
<dbReference type="Pfam" id="PF13589">
    <property type="entry name" value="HATPase_c_3"/>
    <property type="match status" value="1"/>
</dbReference>
<evidence type="ECO:0000313" key="3">
    <source>
        <dbReference type="EMBL" id="CEG44334.1"/>
    </source>
</evidence>
<dbReference type="Gene3D" id="3.30.565.10">
    <property type="entry name" value="Histidine kinase-like ATPase, C-terminal domain"/>
    <property type="match status" value="1"/>
</dbReference>
<dbReference type="GO" id="GO:0032300">
    <property type="term" value="C:mismatch repair complex"/>
    <property type="evidence" value="ECO:0007669"/>
    <property type="project" value="InterPro"/>
</dbReference>
<dbReference type="SUPFAM" id="SSF55874">
    <property type="entry name" value="ATPase domain of HSP90 chaperone/DNA topoisomerase II/histidine kinase"/>
    <property type="match status" value="1"/>
</dbReference>
<dbReference type="InterPro" id="IPR014790">
    <property type="entry name" value="MutL_C"/>
</dbReference>
<dbReference type="PANTHER" id="PTHR10073:SF47">
    <property type="entry name" value="DNA MISMATCH REPAIR PROTEIN MLH3"/>
    <property type="match status" value="1"/>
</dbReference>
<dbReference type="OrthoDB" id="429932at2759"/>
<dbReference type="Pfam" id="PF08676">
    <property type="entry name" value="MutL_C"/>
    <property type="match status" value="1"/>
</dbReference>
<dbReference type="EMBL" id="CCYD01001204">
    <property type="protein sequence ID" value="CEG44334.1"/>
    <property type="molecule type" value="Genomic_DNA"/>
</dbReference>
<dbReference type="STRING" id="4781.A0A0P1ASU0"/>
<dbReference type="RefSeq" id="XP_024580703.1">
    <property type="nucleotide sequence ID" value="XM_024730424.1"/>
</dbReference>
<dbReference type="GO" id="GO:0006298">
    <property type="term" value="P:mismatch repair"/>
    <property type="evidence" value="ECO:0007669"/>
    <property type="project" value="InterPro"/>
</dbReference>
<dbReference type="PANTHER" id="PTHR10073">
    <property type="entry name" value="DNA MISMATCH REPAIR PROTEIN MLH, PMS, MUTL"/>
    <property type="match status" value="1"/>
</dbReference>
<dbReference type="InterPro" id="IPR036890">
    <property type="entry name" value="HATPase_C_sf"/>
</dbReference>
<evidence type="ECO:0000259" key="2">
    <source>
        <dbReference type="SMART" id="SM00853"/>
    </source>
</evidence>
<accession>A0A0P1ASU0</accession>
<dbReference type="GO" id="GO:0016887">
    <property type="term" value="F:ATP hydrolysis activity"/>
    <property type="evidence" value="ECO:0007669"/>
    <property type="project" value="InterPro"/>
</dbReference>